<protein>
    <submittedName>
        <fullName evidence="2">Uncharacterized protein</fullName>
    </submittedName>
</protein>
<keyword evidence="3" id="KW-1185">Reference proteome</keyword>
<keyword evidence="1" id="KW-0812">Transmembrane</keyword>
<name>A0A2W2D2P8_9ACTN</name>
<dbReference type="EMBL" id="POTX01000016">
    <property type="protein sequence ID" value="PZF99904.1"/>
    <property type="molecule type" value="Genomic_DNA"/>
</dbReference>
<feature type="transmembrane region" description="Helical" evidence="1">
    <location>
        <begin position="16"/>
        <end position="41"/>
    </location>
</feature>
<dbReference type="AlphaFoldDB" id="A0A2W2D2P8"/>
<proteinExistence type="predicted"/>
<evidence type="ECO:0000313" key="2">
    <source>
        <dbReference type="EMBL" id="PZF99904.1"/>
    </source>
</evidence>
<keyword evidence="1" id="KW-0472">Membrane</keyword>
<accession>A0A2W2D2P8</accession>
<sequence length="65" mass="7041">MYGAAPASRSRLEVRGLVLVELVMMVLSGVLLGFVAGLFAFKVKSRWCPRCGTYTHTMPPAAGIR</sequence>
<reference evidence="2 3" key="1">
    <citation type="submission" date="2018-01" db="EMBL/GenBank/DDBJ databases">
        <title>Draft genome sequence of Jishengella endophytica.</title>
        <authorList>
            <person name="Sahin N."/>
            <person name="Ay H."/>
            <person name="Saygin H."/>
        </authorList>
    </citation>
    <scope>NUCLEOTIDE SEQUENCE [LARGE SCALE GENOMIC DNA]</scope>
    <source>
        <strain evidence="2 3">DSM 45430</strain>
    </source>
</reference>
<evidence type="ECO:0000313" key="3">
    <source>
        <dbReference type="Proteomes" id="UP000248627"/>
    </source>
</evidence>
<comment type="caution">
    <text evidence="2">The sequence shown here is derived from an EMBL/GenBank/DDBJ whole genome shotgun (WGS) entry which is preliminary data.</text>
</comment>
<organism evidence="2 3">
    <name type="scientific">Micromonospora endophytica</name>
    <dbReference type="NCBI Taxonomy" id="515350"/>
    <lineage>
        <taxon>Bacteria</taxon>
        <taxon>Bacillati</taxon>
        <taxon>Actinomycetota</taxon>
        <taxon>Actinomycetes</taxon>
        <taxon>Micromonosporales</taxon>
        <taxon>Micromonosporaceae</taxon>
        <taxon>Micromonospora</taxon>
    </lineage>
</organism>
<keyword evidence="1" id="KW-1133">Transmembrane helix</keyword>
<gene>
    <name evidence="2" type="ORF">C1I93_04165</name>
</gene>
<evidence type="ECO:0000256" key="1">
    <source>
        <dbReference type="SAM" id="Phobius"/>
    </source>
</evidence>
<dbReference type="Proteomes" id="UP000248627">
    <property type="component" value="Unassembled WGS sequence"/>
</dbReference>